<dbReference type="PROSITE" id="PS51688">
    <property type="entry name" value="ICA"/>
    <property type="match status" value="1"/>
</dbReference>
<evidence type="ECO:0000313" key="4">
    <source>
        <dbReference type="Proteomes" id="UP000019486"/>
    </source>
</evidence>
<comment type="caution">
    <text evidence="3">The sequence shown here is derived from an EMBL/GenBank/DDBJ whole genome shotgun (WGS) entry which is preliminary data.</text>
</comment>
<dbReference type="InterPro" id="IPR030392">
    <property type="entry name" value="S74_ICA"/>
</dbReference>
<keyword evidence="4" id="KW-1185">Reference proteome</keyword>
<name>W9H7C1_9PROT</name>
<organism evidence="3 4">
    <name type="scientific">Skermanella stibiiresistens SB22</name>
    <dbReference type="NCBI Taxonomy" id="1385369"/>
    <lineage>
        <taxon>Bacteria</taxon>
        <taxon>Pseudomonadati</taxon>
        <taxon>Pseudomonadota</taxon>
        <taxon>Alphaproteobacteria</taxon>
        <taxon>Rhodospirillales</taxon>
        <taxon>Azospirillaceae</taxon>
        <taxon>Skermanella</taxon>
    </lineage>
</organism>
<feature type="region of interest" description="Disordered" evidence="1">
    <location>
        <begin position="75"/>
        <end position="99"/>
    </location>
</feature>
<proteinExistence type="predicted"/>
<evidence type="ECO:0000259" key="2">
    <source>
        <dbReference type="PROSITE" id="PS51688"/>
    </source>
</evidence>
<dbReference type="InterPro" id="IPR044914">
    <property type="entry name" value="Endosialidase_C_dom_sf"/>
</dbReference>
<accession>W9H7C1</accession>
<feature type="domain" description="Peptidase S74" evidence="2">
    <location>
        <begin position="240"/>
        <end position="444"/>
    </location>
</feature>
<feature type="compositionally biased region" description="Polar residues" evidence="1">
    <location>
        <begin position="88"/>
        <end position="99"/>
    </location>
</feature>
<sequence>MPAAAALAGDELLPVVQAGQTVGASVAQIRTGLLSSSHDGGGGTVHAMALADGAAGFMSGSDKAKLDGVQVSATANSSDTQLRDRATHTGTQPHTSVSGLGTMATQMASSVAISGGTATFSTLTTTGTMTTGGQLTVAANAPYDYAGYLQNTSALGISGFGMRNAAGGVAGGMAYYEAGDLLLLSIATASGAARLQSSGGAFDVMASGALAPAADNQHSIGTSLRRVSQVFAGTGTINTSDEREKEDIRLIDAPLAEALLRAFDPVTFQWRDVDHAAVVETRRAKRQKTTPREVEIAETVRAEDGRFIRVRRTVVERCPAFEAHPVHGEDGAALLGDDGEPVLHFEPVMEEVEEQIVARPAYHKANVRTHWGFVAQQVERGLCGALGLDPDDPAQRDQARLRFAGLVYDQDSDRFGLREGQFISILWASMRDLLDRVEALEAARLPA</sequence>
<protein>
    <recommendedName>
        <fullName evidence="2">Peptidase S74 domain-containing protein</fullName>
    </recommendedName>
</protein>
<dbReference type="STRING" id="1385369.N825_34855"/>
<dbReference type="Gene3D" id="4.10.1090.10">
    <property type="entry name" value="Endosialidase, domain 4"/>
    <property type="match status" value="1"/>
</dbReference>
<reference evidence="3 4" key="1">
    <citation type="submission" date="2013-08" db="EMBL/GenBank/DDBJ databases">
        <title>The genome sequence of Skermanella stibiiresistens.</title>
        <authorList>
            <person name="Zhu W."/>
            <person name="Wang G."/>
        </authorList>
    </citation>
    <scope>NUCLEOTIDE SEQUENCE [LARGE SCALE GENOMIC DNA]</scope>
    <source>
        <strain evidence="3 4">SB22</strain>
    </source>
</reference>
<evidence type="ECO:0000313" key="3">
    <source>
        <dbReference type="EMBL" id="EWY40651.1"/>
    </source>
</evidence>
<dbReference type="EMBL" id="AVFL01000007">
    <property type="protein sequence ID" value="EWY40651.1"/>
    <property type="molecule type" value="Genomic_DNA"/>
</dbReference>
<dbReference type="Proteomes" id="UP000019486">
    <property type="component" value="Unassembled WGS sequence"/>
</dbReference>
<dbReference type="AlphaFoldDB" id="W9H7C1"/>
<gene>
    <name evidence="3" type="ORF">N825_34855</name>
</gene>
<evidence type="ECO:0000256" key="1">
    <source>
        <dbReference type="SAM" id="MobiDB-lite"/>
    </source>
</evidence>